<dbReference type="FunFam" id="3.90.226.10:FF:000009">
    <property type="entry name" value="Carnitinyl-CoA dehydratase"/>
    <property type="match status" value="1"/>
</dbReference>
<organism evidence="4 5">
    <name type="scientific">Geobacter argillaceus</name>
    <dbReference type="NCBI Taxonomy" id="345631"/>
    <lineage>
        <taxon>Bacteria</taxon>
        <taxon>Pseudomonadati</taxon>
        <taxon>Thermodesulfobacteriota</taxon>
        <taxon>Desulfuromonadia</taxon>
        <taxon>Geobacterales</taxon>
        <taxon>Geobacteraceae</taxon>
        <taxon>Geobacter</taxon>
    </lineage>
</organism>
<protein>
    <submittedName>
        <fullName evidence="4">Short chain enoyl-CoA hydratase</fullName>
    </submittedName>
</protein>
<dbReference type="GO" id="GO:0006635">
    <property type="term" value="P:fatty acid beta-oxidation"/>
    <property type="evidence" value="ECO:0007669"/>
    <property type="project" value="TreeGrafter"/>
</dbReference>
<dbReference type="PROSITE" id="PS00166">
    <property type="entry name" value="ENOYL_COA_HYDRATASE"/>
    <property type="match status" value="1"/>
</dbReference>
<dbReference type="Gene3D" id="3.90.226.10">
    <property type="entry name" value="2-enoyl-CoA Hydratase, Chain A, domain 1"/>
    <property type="match status" value="1"/>
</dbReference>
<evidence type="ECO:0000313" key="4">
    <source>
        <dbReference type="EMBL" id="TWJ18796.1"/>
    </source>
</evidence>
<proteinExistence type="inferred from homology"/>
<dbReference type="PANTHER" id="PTHR11941">
    <property type="entry name" value="ENOYL-COA HYDRATASE-RELATED"/>
    <property type="match status" value="1"/>
</dbReference>
<gene>
    <name evidence="4" type="ORF">JN12_02432</name>
</gene>
<evidence type="ECO:0000256" key="2">
    <source>
        <dbReference type="ARBA" id="ARBA00023239"/>
    </source>
</evidence>
<dbReference type="PANTHER" id="PTHR11941:SF54">
    <property type="entry name" value="ENOYL-COA HYDRATASE, MITOCHONDRIAL"/>
    <property type="match status" value="1"/>
</dbReference>
<dbReference type="Proteomes" id="UP000319449">
    <property type="component" value="Unassembled WGS sequence"/>
</dbReference>
<keyword evidence="5" id="KW-1185">Reference proteome</keyword>
<dbReference type="GO" id="GO:0016836">
    <property type="term" value="F:hydro-lyase activity"/>
    <property type="evidence" value="ECO:0007669"/>
    <property type="project" value="UniProtKB-ARBA"/>
</dbReference>
<evidence type="ECO:0000256" key="3">
    <source>
        <dbReference type="RuleBase" id="RU003707"/>
    </source>
</evidence>
<dbReference type="InterPro" id="IPR029045">
    <property type="entry name" value="ClpP/crotonase-like_dom_sf"/>
</dbReference>
<dbReference type="Pfam" id="PF00378">
    <property type="entry name" value="ECH_1"/>
    <property type="match status" value="1"/>
</dbReference>
<dbReference type="CDD" id="cd06558">
    <property type="entry name" value="crotonase-like"/>
    <property type="match status" value="1"/>
</dbReference>
<dbReference type="Gene3D" id="1.10.12.10">
    <property type="entry name" value="Lyase 2-enoyl-coa Hydratase, Chain A, domain 2"/>
    <property type="match status" value="1"/>
</dbReference>
<dbReference type="InterPro" id="IPR014748">
    <property type="entry name" value="Enoyl-CoA_hydra_C"/>
</dbReference>
<comment type="similarity">
    <text evidence="1 3">Belongs to the enoyl-CoA hydratase/isomerase family.</text>
</comment>
<dbReference type="InterPro" id="IPR001753">
    <property type="entry name" value="Enoyl-CoA_hydra/iso"/>
</dbReference>
<dbReference type="InterPro" id="IPR018376">
    <property type="entry name" value="Enoyl-CoA_hyd/isom_CS"/>
</dbReference>
<dbReference type="EMBL" id="VLLN01000014">
    <property type="protein sequence ID" value="TWJ18796.1"/>
    <property type="molecule type" value="Genomic_DNA"/>
</dbReference>
<keyword evidence="2" id="KW-0456">Lyase</keyword>
<dbReference type="OrthoDB" id="5365311at2"/>
<dbReference type="AlphaFoldDB" id="A0A562VLF8"/>
<dbReference type="SUPFAM" id="SSF52096">
    <property type="entry name" value="ClpP/crotonase"/>
    <property type="match status" value="1"/>
</dbReference>
<name>A0A562VLF8_9BACT</name>
<reference evidence="4 5" key="1">
    <citation type="submission" date="2019-07" db="EMBL/GenBank/DDBJ databases">
        <title>Genomic Encyclopedia of Archaeal and Bacterial Type Strains, Phase II (KMG-II): from individual species to whole genera.</title>
        <authorList>
            <person name="Goeker M."/>
        </authorList>
    </citation>
    <scope>NUCLEOTIDE SEQUENCE [LARGE SCALE GENOMIC DNA]</scope>
    <source>
        <strain evidence="4 5">ATCC BAA-1139</strain>
    </source>
</reference>
<sequence length="259" mass="27523">MPDKHLTIRIDNGIAVVTLNCPEAANRLNRQMISALAQIIARCRGDETVRGVLLTGAGGHFCDGTAVDEMTNLSPLEAGAFASEGQRLMFAIESLGKPVVAAVNGPALGGGLELALACDFILAAASATFGFPDVTLGIIPGFGGTQRLPRLVGKSLAKELIMSGELIDAVEALRIGLVNRVHQDDQLLSEACAVLRKICSRGLLSLRMAKEVIDAGVDMDLRNACLMERDAFALCFTTGDQKEGMGAFLEKRQPRFQGR</sequence>
<dbReference type="FunFam" id="1.10.12.10:FF:000001">
    <property type="entry name" value="Probable enoyl-CoA hydratase, mitochondrial"/>
    <property type="match status" value="1"/>
</dbReference>
<dbReference type="RefSeq" id="WP_145023108.1">
    <property type="nucleotide sequence ID" value="NZ_VLLN01000014.1"/>
</dbReference>
<evidence type="ECO:0000256" key="1">
    <source>
        <dbReference type="ARBA" id="ARBA00005254"/>
    </source>
</evidence>
<comment type="caution">
    <text evidence="4">The sequence shown here is derived from an EMBL/GenBank/DDBJ whole genome shotgun (WGS) entry which is preliminary data.</text>
</comment>
<evidence type="ECO:0000313" key="5">
    <source>
        <dbReference type="Proteomes" id="UP000319449"/>
    </source>
</evidence>
<accession>A0A562VLF8</accession>